<evidence type="ECO:0000313" key="4">
    <source>
        <dbReference type="Proteomes" id="UP001558613"/>
    </source>
</evidence>
<feature type="coiled-coil region" evidence="1">
    <location>
        <begin position="83"/>
        <end position="110"/>
    </location>
</feature>
<keyword evidence="4" id="KW-1185">Reference proteome</keyword>
<feature type="region of interest" description="Disordered" evidence="2">
    <location>
        <begin position="1"/>
        <end position="20"/>
    </location>
</feature>
<comment type="caution">
    <text evidence="3">The sequence shown here is derived from an EMBL/GenBank/DDBJ whole genome shotgun (WGS) entry which is preliminary data.</text>
</comment>
<accession>A0ABR3LQU0</accession>
<gene>
    <name evidence="3" type="ORF">QQF64_013339</name>
</gene>
<evidence type="ECO:0000256" key="1">
    <source>
        <dbReference type="SAM" id="Coils"/>
    </source>
</evidence>
<evidence type="ECO:0008006" key="5">
    <source>
        <dbReference type="Google" id="ProtNLM"/>
    </source>
</evidence>
<sequence length="280" mass="31779">MMAKRQLLPSSPEKKRQKEPVNETLRAMVADELKLQFGVVREIFKEEFLPIAERIGSLEKEMRLISNNFDNVQTAVRKVKQDSAEVKLIVDTLQDKMAKLEDKSRQCNIRLVGLAEGEEGSDALGYMQTQLPLWIPSLKNRSFEIDRAHRIYTGDSNRKSPRTLIFKLLRFQDRNAILNGARAAGQILHKGNSLLFFPDYSNQTAMKRREMNQSRKRLTQLGISSFLIYPATIKVTHRGSTSLLQMPTDVEVYIDQQQELATPQPLGDSTLAGMLTDASA</sequence>
<dbReference type="InterPro" id="IPR004244">
    <property type="entry name" value="Transposase_22"/>
</dbReference>
<evidence type="ECO:0000313" key="3">
    <source>
        <dbReference type="EMBL" id="KAL1255278.1"/>
    </source>
</evidence>
<dbReference type="PANTHER" id="PTHR11505">
    <property type="entry name" value="L1 TRANSPOSABLE ELEMENT-RELATED"/>
    <property type="match status" value="1"/>
</dbReference>
<organism evidence="3 4">
    <name type="scientific">Cirrhinus molitorella</name>
    <name type="common">mud carp</name>
    <dbReference type="NCBI Taxonomy" id="172907"/>
    <lineage>
        <taxon>Eukaryota</taxon>
        <taxon>Metazoa</taxon>
        <taxon>Chordata</taxon>
        <taxon>Craniata</taxon>
        <taxon>Vertebrata</taxon>
        <taxon>Euteleostomi</taxon>
        <taxon>Actinopterygii</taxon>
        <taxon>Neopterygii</taxon>
        <taxon>Teleostei</taxon>
        <taxon>Ostariophysi</taxon>
        <taxon>Cypriniformes</taxon>
        <taxon>Cyprinidae</taxon>
        <taxon>Labeoninae</taxon>
        <taxon>Labeonini</taxon>
        <taxon>Cirrhinus</taxon>
    </lineage>
</organism>
<dbReference type="EMBL" id="JAYMGO010000019">
    <property type="protein sequence ID" value="KAL1255278.1"/>
    <property type="molecule type" value="Genomic_DNA"/>
</dbReference>
<dbReference type="Proteomes" id="UP001558613">
    <property type="component" value="Unassembled WGS sequence"/>
</dbReference>
<name>A0ABR3LQU0_9TELE</name>
<protein>
    <recommendedName>
        <fullName evidence="5">LINE-1 type transposase domain-containing protein 1</fullName>
    </recommendedName>
</protein>
<keyword evidence="1" id="KW-0175">Coiled coil</keyword>
<dbReference type="Gene3D" id="3.30.70.1820">
    <property type="entry name" value="L1 transposable element, RRM domain"/>
    <property type="match status" value="1"/>
</dbReference>
<evidence type="ECO:0000256" key="2">
    <source>
        <dbReference type="SAM" id="MobiDB-lite"/>
    </source>
</evidence>
<reference evidence="3 4" key="1">
    <citation type="submission" date="2023-09" db="EMBL/GenBank/DDBJ databases">
        <authorList>
            <person name="Wang M."/>
        </authorList>
    </citation>
    <scope>NUCLEOTIDE SEQUENCE [LARGE SCALE GENOMIC DNA]</scope>
    <source>
        <strain evidence="3">GT-2023</strain>
        <tissue evidence="3">Liver</tissue>
    </source>
</reference>
<proteinExistence type="predicted"/>